<gene>
    <name evidence="3" type="ORF">N7Z68_09340</name>
</gene>
<dbReference type="InterPro" id="IPR032466">
    <property type="entry name" value="Metal_Hydrolase"/>
</dbReference>
<protein>
    <submittedName>
        <fullName evidence="3">Amidohydrolase</fullName>
    </submittedName>
</protein>
<proteinExistence type="predicted"/>
<feature type="domain" description="Amidohydrolase-related" evidence="2">
    <location>
        <begin position="6"/>
        <end position="275"/>
    </location>
</feature>
<organism evidence="3 4">
    <name type="scientific">Alkalihalobacterium chitinilyticum</name>
    <dbReference type="NCBI Taxonomy" id="2980103"/>
    <lineage>
        <taxon>Bacteria</taxon>
        <taxon>Bacillati</taxon>
        <taxon>Bacillota</taxon>
        <taxon>Bacilli</taxon>
        <taxon>Bacillales</taxon>
        <taxon>Bacillaceae</taxon>
        <taxon>Alkalihalobacterium</taxon>
    </lineage>
</organism>
<evidence type="ECO:0000313" key="3">
    <source>
        <dbReference type="EMBL" id="MDE5413591.1"/>
    </source>
</evidence>
<keyword evidence="1" id="KW-0456">Lyase</keyword>
<dbReference type="Gene3D" id="3.20.20.140">
    <property type="entry name" value="Metal-dependent hydrolases"/>
    <property type="match status" value="1"/>
</dbReference>
<name>A0ABT5VDQ5_9BACI</name>
<sequence>MLNRKIDVHVHAFPEKLMNAIYSWFQREGWEVPYDGWNAEKIFDYPGQNGFEKFLVLLYVHKKGMAPELNDWLFEQAKERPEIIPVGSVHHEDDVETETHKCLGELGFAGMKLHCQVQNVRMNDERLFPLYEALIHYDKPVIVHAGTAPVDYTGTVGVKYFAQVMERYPELKVQVAHLGMNETEAFLRLAEELPGVMFDTAALDAKSMSDQDAFPPPEQFKEWIERLPDRMMYGSDFPLLNGKSSEIERQFVSLDLDPAVKQALFYDNAKRFWGI</sequence>
<dbReference type="PANTHER" id="PTHR21240">
    <property type="entry name" value="2-AMINO-3-CARBOXYLMUCONATE-6-SEMIALDEHYDE DECARBOXYLASE"/>
    <property type="match status" value="1"/>
</dbReference>
<dbReference type="RefSeq" id="WP_275118210.1">
    <property type="nucleotide sequence ID" value="NZ_JAOTPO010000005.1"/>
</dbReference>
<dbReference type="Proteomes" id="UP001148125">
    <property type="component" value="Unassembled WGS sequence"/>
</dbReference>
<keyword evidence="4" id="KW-1185">Reference proteome</keyword>
<dbReference type="InterPro" id="IPR006680">
    <property type="entry name" value="Amidohydro-rel"/>
</dbReference>
<evidence type="ECO:0000256" key="1">
    <source>
        <dbReference type="ARBA" id="ARBA00023239"/>
    </source>
</evidence>
<dbReference type="InterPro" id="IPR032465">
    <property type="entry name" value="ACMSD"/>
</dbReference>
<reference evidence="3" key="1">
    <citation type="submission" date="2024-05" db="EMBL/GenBank/DDBJ databases">
        <title>Alkalihalobacillus sp. strain MEB203 novel alkaliphilic bacterium from Lonar Lake, India.</title>
        <authorList>
            <person name="Joshi A."/>
            <person name="Thite S."/>
            <person name="Mengade P."/>
        </authorList>
    </citation>
    <scope>NUCLEOTIDE SEQUENCE</scope>
    <source>
        <strain evidence="3">MEB 203</strain>
    </source>
</reference>
<dbReference type="EMBL" id="JAOTPO010000005">
    <property type="protein sequence ID" value="MDE5413591.1"/>
    <property type="molecule type" value="Genomic_DNA"/>
</dbReference>
<dbReference type="PANTHER" id="PTHR21240:SF28">
    <property type="entry name" value="ISO-OROTATE DECARBOXYLASE (EUROFUNG)"/>
    <property type="match status" value="1"/>
</dbReference>
<dbReference type="CDD" id="cd01292">
    <property type="entry name" value="metallo-dependent_hydrolases"/>
    <property type="match status" value="1"/>
</dbReference>
<dbReference type="Pfam" id="PF04909">
    <property type="entry name" value="Amidohydro_2"/>
    <property type="match status" value="1"/>
</dbReference>
<accession>A0ABT5VDQ5</accession>
<comment type="caution">
    <text evidence="3">The sequence shown here is derived from an EMBL/GenBank/DDBJ whole genome shotgun (WGS) entry which is preliminary data.</text>
</comment>
<evidence type="ECO:0000313" key="4">
    <source>
        <dbReference type="Proteomes" id="UP001148125"/>
    </source>
</evidence>
<dbReference type="SUPFAM" id="SSF51556">
    <property type="entry name" value="Metallo-dependent hydrolases"/>
    <property type="match status" value="1"/>
</dbReference>
<evidence type="ECO:0000259" key="2">
    <source>
        <dbReference type="Pfam" id="PF04909"/>
    </source>
</evidence>